<accession>A0ABT6LYH9</accession>
<name>A0ABT6LYH9_9ACTN</name>
<dbReference type="PANTHER" id="PTHR33495:SF2">
    <property type="entry name" value="ANTI-SIGMA FACTOR ANTAGONIST TM_1081-RELATED"/>
    <property type="match status" value="1"/>
</dbReference>
<dbReference type="EMBL" id="JARXVH010000019">
    <property type="protein sequence ID" value="MDH6220915.1"/>
    <property type="molecule type" value="Genomic_DNA"/>
</dbReference>
<gene>
    <name evidence="2" type="ORF">M2283_008257</name>
</gene>
<dbReference type="Gene3D" id="3.30.750.24">
    <property type="entry name" value="STAS domain"/>
    <property type="match status" value="1"/>
</dbReference>
<dbReference type="InterPro" id="IPR002645">
    <property type="entry name" value="STAS_dom"/>
</dbReference>
<dbReference type="Pfam" id="PF01740">
    <property type="entry name" value="STAS"/>
    <property type="match status" value="1"/>
</dbReference>
<dbReference type="CDD" id="cd07043">
    <property type="entry name" value="STAS_anti-anti-sigma_factors"/>
    <property type="match status" value="1"/>
</dbReference>
<evidence type="ECO:0000313" key="3">
    <source>
        <dbReference type="Proteomes" id="UP001160499"/>
    </source>
</evidence>
<dbReference type="InterPro" id="IPR036513">
    <property type="entry name" value="STAS_dom_sf"/>
</dbReference>
<dbReference type="PANTHER" id="PTHR33495">
    <property type="entry name" value="ANTI-SIGMA FACTOR ANTAGONIST TM_1081-RELATED-RELATED"/>
    <property type="match status" value="1"/>
</dbReference>
<evidence type="ECO:0000313" key="2">
    <source>
        <dbReference type="EMBL" id="MDH6220915.1"/>
    </source>
</evidence>
<reference evidence="2 3" key="1">
    <citation type="submission" date="2023-04" db="EMBL/GenBank/DDBJ databases">
        <title>Forest soil microbial communities from Buena Vista Peninsula, Colon Province, Panama.</title>
        <authorList>
            <person name="Bouskill N."/>
        </authorList>
    </citation>
    <scope>NUCLEOTIDE SEQUENCE [LARGE SCALE GENOMIC DNA]</scope>
    <source>
        <strain evidence="2 3">GGS1</strain>
    </source>
</reference>
<dbReference type="Proteomes" id="UP001160499">
    <property type="component" value="Unassembled WGS sequence"/>
</dbReference>
<keyword evidence="3" id="KW-1185">Reference proteome</keyword>
<proteinExistence type="predicted"/>
<dbReference type="SUPFAM" id="SSF52091">
    <property type="entry name" value="SpoIIaa-like"/>
    <property type="match status" value="1"/>
</dbReference>
<dbReference type="PROSITE" id="PS50801">
    <property type="entry name" value="STAS"/>
    <property type="match status" value="1"/>
</dbReference>
<evidence type="ECO:0000259" key="1">
    <source>
        <dbReference type="PROSITE" id="PS50801"/>
    </source>
</evidence>
<comment type="caution">
    <text evidence="2">The sequence shown here is derived from an EMBL/GenBank/DDBJ whole genome shotgun (WGS) entry which is preliminary data.</text>
</comment>
<dbReference type="RefSeq" id="WP_280881665.1">
    <property type="nucleotide sequence ID" value="NZ_JARXVH010000019.1"/>
</dbReference>
<organism evidence="2 3">
    <name type="scientific">Streptomyces pseudovenezuelae</name>
    <dbReference type="NCBI Taxonomy" id="67350"/>
    <lineage>
        <taxon>Bacteria</taxon>
        <taxon>Bacillati</taxon>
        <taxon>Actinomycetota</taxon>
        <taxon>Actinomycetes</taxon>
        <taxon>Kitasatosporales</taxon>
        <taxon>Streptomycetaceae</taxon>
        <taxon>Streptomyces</taxon>
        <taxon>Streptomyces aurantiacus group</taxon>
    </lineage>
</organism>
<sequence>MHENILEPVSRACWPPRGAGPLPAADGLLLAELHGDIDLAGTVELRSWLDSVVALRARAYIVDLRPVTFVDSTGLNLLLRLRRRVLAGGGAFALLCPERTLRLLHAHGSLRLFDPAITLPEAVSRVTGTSERPRA</sequence>
<protein>
    <submittedName>
        <fullName evidence="2">Anti-sigma B factor antagonist</fullName>
    </submittedName>
</protein>
<feature type="domain" description="STAS" evidence="1">
    <location>
        <begin position="26"/>
        <end position="126"/>
    </location>
</feature>